<evidence type="ECO:0000259" key="2">
    <source>
        <dbReference type="Pfam" id="PF03457"/>
    </source>
</evidence>
<name>A0A7S4N2E2_9STRA</name>
<feature type="compositionally biased region" description="Acidic residues" evidence="1">
    <location>
        <begin position="415"/>
        <end position="425"/>
    </location>
</feature>
<proteinExistence type="predicted"/>
<dbReference type="PANTHER" id="PTHR33418">
    <property type="entry name" value="HELICASE-ASSOCIATED"/>
    <property type="match status" value="1"/>
</dbReference>
<organism evidence="3">
    <name type="scientific">Odontella aurita</name>
    <dbReference type="NCBI Taxonomy" id="265563"/>
    <lineage>
        <taxon>Eukaryota</taxon>
        <taxon>Sar</taxon>
        <taxon>Stramenopiles</taxon>
        <taxon>Ochrophyta</taxon>
        <taxon>Bacillariophyta</taxon>
        <taxon>Mediophyceae</taxon>
        <taxon>Biddulphiophycidae</taxon>
        <taxon>Eupodiscales</taxon>
        <taxon>Odontellaceae</taxon>
        <taxon>Odontella</taxon>
    </lineage>
</organism>
<evidence type="ECO:0000256" key="1">
    <source>
        <dbReference type="SAM" id="MobiDB-lite"/>
    </source>
</evidence>
<evidence type="ECO:0000313" key="3">
    <source>
        <dbReference type="EMBL" id="CAE2259980.1"/>
    </source>
</evidence>
<feature type="compositionally biased region" description="Basic and acidic residues" evidence="1">
    <location>
        <begin position="916"/>
        <end position="928"/>
    </location>
</feature>
<feature type="domain" description="Helicase-associated" evidence="2">
    <location>
        <begin position="307"/>
        <end position="372"/>
    </location>
</feature>
<sequence length="972" mass="109170">MGFEFSKDDDDTDGGGKSTKGQTFVTKSWRKRLGALREFKAKHGHCRVTRDDDRTLYHWLRSVQVEYQRCIRPSTEGSVAWPRRLHKQLLSKQQVAELKVIFGEEEVVVESEDDGQSDDDDNSSGGKGNKQKKTSSGKRMANFIENAHKMRDFKSVSGHCKHEENGVQSWMFRVRKRYQQMMMNPDDIDSSKKTKHPRLREEEIAVLEESGICWKTTCQCKKASNVDKASSKHTWESRILQLRNFRVEHGKFDPDKCDDKGLIKWMRSVRRDYRKYKSGKEFSLLDSEKIAELEELCGPDELLDPQSKPFDRSFVLMKEHRENTGHCHVGWDKPKLRRWVMKIRQDHNRIQRGGTPRTLSAEKVKMLDDIGFCWSTKCKHLTENAAKELEKQDNVEGGAYFEKGGFTTDAKTDFSDDDSSEDDVATEALAKKAKEDEGKSANGGPTLPTRAPMQQQQAPGVPGPYSTAMQYPYGVPPHQQQIAHYPGTGAFTSLAQQQYQWQAAFGAPPRLPQTDVDSDGANDSGTDIGEDNKERQKKGAQLQRKYGKRMAKFLENAEKVYQYREVFGRCKHDDKGVQGWLFRVRDRYQRGNVRTGTADEKDGKSKRKSYPLDESEILALERAGICYQGKCSCPGPQNFIACFELFKKHKESTGHCDVGKDMPGLRQWVGSVRNLHDKLESGAEPTSALDPHKIEMLVGIDFCWTSKCKHRKGKDSGGVSSTSEVKADDEYTDKLSEALRISKSKGWAMPNKTNTKPIFILPTPHGRKQAGPVSPLNPMVSSRVGSLTPQQMAQQQQEWWRITAGRPYPPQFPGQDSGAPPGPLRDPAPWNAWPQPWSQRGPPSGSPFPPGTARALPATGTSGPTENATSERNGEKVPGKSTTKKARKKGAKKKRKHSSGENEQSDEEIEGEVEGEDRGEGEEAKNEGGDGGQDEFKNVPGKKRKVPSAAAIKNRKAETEHASFSSNTKDMI</sequence>
<feature type="compositionally biased region" description="Acidic residues" evidence="1">
    <location>
        <begin position="109"/>
        <end position="122"/>
    </location>
</feature>
<accession>A0A7S4N2E2</accession>
<feature type="compositionally biased region" description="Polar residues" evidence="1">
    <location>
        <begin position="859"/>
        <end position="871"/>
    </location>
</feature>
<dbReference type="Gene3D" id="6.10.140.530">
    <property type="match status" value="2"/>
</dbReference>
<dbReference type="EMBL" id="HBKQ01037973">
    <property type="protein sequence ID" value="CAE2259980.1"/>
    <property type="molecule type" value="Transcribed_RNA"/>
</dbReference>
<feature type="compositionally biased region" description="Polar residues" evidence="1">
    <location>
        <begin position="962"/>
        <end position="972"/>
    </location>
</feature>
<feature type="region of interest" description="Disordered" evidence="1">
    <location>
        <begin position="805"/>
        <end position="972"/>
    </location>
</feature>
<dbReference type="AlphaFoldDB" id="A0A7S4N2E2"/>
<feature type="domain" description="Helicase-associated" evidence="2">
    <location>
        <begin position="233"/>
        <end position="296"/>
    </location>
</feature>
<feature type="region of interest" description="Disordered" evidence="1">
    <location>
        <begin position="400"/>
        <end position="465"/>
    </location>
</feature>
<dbReference type="Pfam" id="PF03457">
    <property type="entry name" value="HA"/>
    <property type="match status" value="3"/>
</dbReference>
<gene>
    <name evidence="3" type="ORF">OAUR00152_LOCUS26220</name>
</gene>
<feature type="compositionally biased region" description="Basic and acidic residues" evidence="1">
    <location>
        <begin position="429"/>
        <end position="439"/>
    </location>
</feature>
<reference evidence="3" key="1">
    <citation type="submission" date="2021-01" db="EMBL/GenBank/DDBJ databases">
        <authorList>
            <person name="Corre E."/>
            <person name="Pelletier E."/>
            <person name="Niang G."/>
            <person name="Scheremetjew M."/>
            <person name="Finn R."/>
            <person name="Kale V."/>
            <person name="Holt S."/>
            <person name="Cochrane G."/>
            <person name="Meng A."/>
            <person name="Brown T."/>
            <person name="Cohen L."/>
        </authorList>
    </citation>
    <scope>NUCLEOTIDE SEQUENCE</scope>
    <source>
        <strain evidence="3">Isolate 1302-5</strain>
    </source>
</reference>
<feature type="region of interest" description="Disordered" evidence="1">
    <location>
        <begin position="1"/>
        <end position="22"/>
    </location>
</feature>
<feature type="domain" description="Helicase-associated" evidence="2">
    <location>
        <begin position="27"/>
        <end position="98"/>
    </location>
</feature>
<feature type="region of interest" description="Disordered" evidence="1">
    <location>
        <begin position="109"/>
        <end position="138"/>
    </location>
</feature>
<feature type="compositionally biased region" description="Basic residues" evidence="1">
    <location>
        <begin position="882"/>
        <end position="897"/>
    </location>
</feature>
<feature type="region of interest" description="Disordered" evidence="1">
    <location>
        <begin position="508"/>
        <end position="544"/>
    </location>
</feature>
<dbReference type="PANTHER" id="PTHR33418:SF1">
    <property type="entry name" value="HELICASE-ASSOCIATED DOMAIN-CONTAINING PROTEIN"/>
    <property type="match status" value="1"/>
</dbReference>
<protein>
    <recommendedName>
        <fullName evidence="2">Helicase-associated domain-containing protein</fullName>
    </recommendedName>
</protein>
<feature type="compositionally biased region" description="Acidic residues" evidence="1">
    <location>
        <begin position="903"/>
        <end position="915"/>
    </location>
</feature>
<dbReference type="InterPro" id="IPR005114">
    <property type="entry name" value="Helicase_assoc"/>
</dbReference>